<evidence type="ECO:0000313" key="2">
    <source>
        <dbReference type="Proteomes" id="UP000667650"/>
    </source>
</evidence>
<dbReference type="InterPro" id="IPR038312">
    <property type="entry name" value="DUF5063_sf"/>
</dbReference>
<dbReference type="Pfam" id="PF16702">
    <property type="entry name" value="DUF5063"/>
    <property type="match status" value="1"/>
</dbReference>
<keyword evidence="2" id="KW-1185">Reference proteome</keyword>
<name>A0A964WYY6_9FLAO</name>
<reference evidence="1" key="1">
    <citation type="submission" date="2020-01" db="EMBL/GenBank/DDBJ databases">
        <title>Muricauda ochracea sp. nov., isolated from a tidal flat of Garorim bay in Korea.</title>
        <authorList>
            <person name="Kim D."/>
            <person name="Yoo Y."/>
            <person name="Kim J.-J."/>
        </authorList>
    </citation>
    <scope>NUCLEOTIDE SEQUENCE</scope>
    <source>
        <strain evidence="1">JGD-17</strain>
    </source>
</reference>
<organism evidence="1 2">
    <name type="scientific">Flagellimonas ochracea</name>
    <dbReference type="NCBI Taxonomy" id="2696472"/>
    <lineage>
        <taxon>Bacteria</taxon>
        <taxon>Pseudomonadati</taxon>
        <taxon>Bacteroidota</taxon>
        <taxon>Flavobacteriia</taxon>
        <taxon>Flavobacteriales</taxon>
        <taxon>Flavobacteriaceae</taxon>
        <taxon>Flagellimonas</taxon>
    </lineage>
</organism>
<evidence type="ECO:0000313" key="1">
    <source>
        <dbReference type="EMBL" id="NAY93457.1"/>
    </source>
</evidence>
<dbReference type="EMBL" id="JAAABI010000011">
    <property type="protein sequence ID" value="NAY93457.1"/>
    <property type="molecule type" value="Genomic_DNA"/>
</dbReference>
<dbReference type="Proteomes" id="UP000667650">
    <property type="component" value="Unassembled WGS sequence"/>
</dbReference>
<comment type="caution">
    <text evidence="1">The sequence shown here is derived from an EMBL/GenBank/DDBJ whole genome shotgun (WGS) entry which is preliminary data.</text>
</comment>
<accession>A0A964WYY6</accession>
<dbReference type="AlphaFoldDB" id="A0A964WYY6"/>
<dbReference type="RefSeq" id="WP_166524868.1">
    <property type="nucleotide sequence ID" value="NZ_JAAABI010000011.1"/>
</dbReference>
<dbReference type="Gene3D" id="1.20.120.1550">
    <property type="entry name" value="Protein of unknown function DUF5063"/>
    <property type="match status" value="1"/>
</dbReference>
<gene>
    <name evidence="1" type="ORF">GTQ34_16215</name>
</gene>
<dbReference type="InterPro" id="IPR032025">
    <property type="entry name" value="DUF5063"/>
</dbReference>
<proteinExistence type="predicted"/>
<sequence length="141" mass="16456">MEGLNFLKDFVDFVNNPIGDNKLDRLENYLIQLYDFCLKIEIRQGKDLKTRSNYNELREVVNKNFGELGHYNDVLEIKDNLGRTELIKGDTIDDLTDILKDLTNALKHKKEKDVLATVKVDFEFHTKSHIINLLRFIASDI</sequence>
<protein>
    <submittedName>
        <fullName evidence="1">DUF5063 domain-containing protein</fullName>
    </submittedName>
</protein>